<dbReference type="Proteomes" id="UP000827092">
    <property type="component" value="Unassembled WGS sequence"/>
</dbReference>
<sequence length="620" mass="69799">MSGSEDIQFVSQPLIQPELIDLTDDGEERMDHTNDCGTEEQMVHIDCIDLTEDEPSNEKLDLVLNKCRNDSSSTQADVFLVDYKYDFPTPLLEYIDWEMLRETIPLIKRLLSNSKVLVDRDSNINLQGKNPPTDEIKEASPLSITDEEPLNTLKRMWGEVSGSCNTEEIAGSSHSAELEVTMPDQSSDKNIQPEVELEERNEVKKIQKNPIFGNPHQDYQFSQILKFVNEHPMPERMTARNQAHMQPAAALMEERNEVKKIQKNPIYENSYQGYQFAQILKFVNEHPMPERMTARNQAHMQPTAALVEERNEVKKIQKNAIYENSYQGYQFSQILKVGSEHPMPERMTAPKHATESAKIPHSPSTNYNSKRINSETIHGSTKEIEIAKNTVLPGISCMDPRRKTVPIGASRRQTEVNVPPSKASTSNSLKNTRRVHFSIKETNAKKNSSQPTKKIDLKTYKLLKNSRLLDPRPKASSEPENSRLLDPRPKACSESEVSAPPSNIPVISSRRKSPRKVIHATQNVASTQNIGNPTSVYSDAVVASNVSNCPQPCPNVIVENNVQPSHAHISYPIPSYGSNEQLLASNYCVQYPVVQQYYQGHVTVMNQTLPSGSSQFGQQG</sequence>
<feature type="region of interest" description="Disordered" evidence="1">
    <location>
        <begin position="344"/>
        <end position="371"/>
    </location>
</feature>
<evidence type="ECO:0000256" key="1">
    <source>
        <dbReference type="SAM" id="MobiDB-lite"/>
    </source>
</evidence>
<accession>A0AAV6V0Y4</accession>
<protein>
    <submittedName>
        <fullName evidence="2">Uncharacterized protein</fullName>
    </submittedName>
</protein>
<comment type="caution">
    <text evidence="2">The sequence shown here is derived from an EMBL/GenBank/DDBJ whole genome shotgun (WGS) entry which is preliminary data.</text>
</comment>
<feature type="compositionally biased region" description="Polar residues" evidence="1">
    <location>
        <begin position="362"/>
        <end position="371"/>
    </location>
</feature>
<evidence type="ECO:0000313" key="2">
    <source>
        <dbReference type="EMBL" id="KAG8189521.1"/>
    </source>
</evidence>
<gene>
    <name evidence="2" type="ORF">JTE90_008482</name>
</gene>
<keyword evidence="3" id="KW-1185">Reference proteome</keyword>
<evidence type="ECO:0000313" key="3">
    <source>
        <dbReference type="Proteomes" id="UP000827092"/>
    </source>
</evidence>
<dbReference type="AlphaFoldDB" id="A0AAV6V0Y4"/>
<feature type="region of interest" description="Disordered" evidence="1">
    <location>
        <begin position="466"/>
        <end position="514"/>
    </location>
</feature>
<reference evidence="2 3" key="1">
    <citation type="journal article" date="2022" name="Nat. Ecol. Evol.">
        <title>A masculinizing supergene underlies an exaggerated male reproductive morph in a spider.</title>
        <authorList>
            <person name="Hendrickx F."/>
            <person name="De Corte Z."/>
            <person name="Sonet G."/>
            <person name="Van Belleghem S.M."/>
            <person name="Kostlbacher S."/>
            <person name="Vangestel C."/>
        </authorList>
    </citation>
    <scope>NUCLEOTIDE SEQUENCE [LARGE SCALE GENOMIC DNA]</scope>
    <source>
        <strain evidence="2">W744_W776</strain>
    </source>
</reference>
<dbReference type="EMBL" id="JAFNEN010000213">
    <property type="protein sequence ID" value="KAG8189521.1"/>
    <property type="molecule type" value="Genomic_DNA"/>
</dbReference>
<feature type="region of interest" description="Disordered" evidence="1">
    <location>
        <begin position="407"/>
        <end position="433"/>
    </location>
</feature>
<feature type="compositionally biased region" description="Basic and acidic residues" evidence="1">
    <location>
        <begin position="467"/>
        <end position="493"/>
    </location>
</feature>
<organism evidence="2 3">
    <name type="scientific">Oedothorax gibbosus</name>
    <dbReference type="NCBI Taxonomy" id="931172"/>
    <lineage>
        <taxon>Eukaryota</taxon>
        <taxon>Metazoa</taxon>
        <taxon>Ecdysozoa</taxon>
        <taxon>Arthropoda</taxon>
        <taxon>Chelicerata</taxon>
        <taxon>Arachnida</taxon>
        <taxon>Araneae</taxon>
        <taxon>Araneomorphae</taxon>
        <taxon>Entelegynae</taxon>
        <taxon>Araneoidea</taxon>
        <taxon>Linyphiidae</taxon>
        <taxon>Erigoninae</taxon>
        <taxon>Oedothorax</taxon>
    </lineage>
</organism>
<name>A0AAV6V0Y4_9ARAC</name>
<proteinExistence type="predicted"/>